<dbReference type="PANTHER" id="PTHR21716:SF64">
    <property type="entry name" value="AI-2 TRANSPORT PROTEIN TQSA"/>
    <property type="match status" value="1"/>
</dbReference>
<feature type="transmembrane region" description="Helical" evidence="6">
    <location>
        <begin position="244"/>
        <end position="267"/>
    </location>
</feature>
<dbReference type="Pfam" id="PF01594">
    <property type="entry name" value="AI-2E_transport"/>
    <property type="match status" value="1"/>
</dbReference>
<protein>
    <submittedName>
        <fullName evidence="7">AI-2E family transporter</fullName>
    </submittedName>
</protein>
<dbReference type="RefSeq" id="WP_142805250.1">
    <property type="nucleotide sequence ID" value="NZ_JAAAUB010000001.1"/>
</dbReference>
<evidence type="ECO:0000256" key="6">
    <source>
        <dbReference type="SAM" id="Phobius"/>
    </source>
</evidence>
<comment type="subcellular location">
    <subcellularLocation>
        <location evidence="1">Membrane</location>
        <topology evidence="1">Multi-pass membrane protein</topology>
    </subcellularLocation>
</comment>
<name>A0ABX1QKV5_9PROT</name>
<dbReference type="Proteomes" id="UP000669605">
    <property type="component" value="Unassembled WGS sequence"/>
</dbReference>
<comment type="caution">
    <text evidence="7">The sequence shown here is derived from an EMBL/GenBank/DDBJ whole genome shotgun (WGS) entry which is preliminary data.</text>
</comment>
<proteinExistence type="inferred from homology"/>
<gene>
    <name evidence="7" type="ORF">GV368_01675</name>
</gene>
<keyword evidence="3 6" id="KW-0812">Transmembrane</keyword>
<feature type="transmembrane region" description="Helical" evidence="6">
    <location>
        <begin position="12"/>
        <end position="44"/>
    </location>
</feature>
<evidence type="ECO:0000256" key="4">
    <source>
        <dbReference type="ARBA" id="ARBA00022989"/>
    </source>
</evidence>
<dbReference type="PANTHER" id="PTHR21716">
    <property type="entry name" value="TRANSMEMBRANE PROTEIN"/>
    <property type="match status" value="1"/>
</dbReference>
<evidence type="ECO:0000256" key="2">
    <source>
        <dbReference type="ARBA" id="ARBA00009773"/>
    </source>
</evidence>
<dbReference type="EMBL" id="JAAAUB010000001">
    <property type="protein sequence ID" value="NMH15838.1"/>
    <property type="molecule type" value="Genomic_DNA"/>
</dbReference>
<sequence length="360" mass="39546">MNGTPSIRTEFWLWGGLAALFAFLLYSLLPVLTPFIIGAVLAYICGPITDRLEALGLPRTLAAWLTILIVGFLLVAVVLLVLPLFWRQIAIFVQQLPDLLGRLDSFLQHVGQRIGVDVDRIDPEFVREWLKEHWDSAQNWLLLLLGKLRSGGAVLMATLINLALIPLAMFYLLVEAPHLRRTLLRLLPRHCQQPAAKKMRGIDRVLSEFLRGQLSVMGSLALYYSIGLSLAGLNFALPIGIITGLIAFIPYVGYGTGVVLAALATLIQGPEPMLVVPVILVFTLGQVLETYVLTPHLVGERIGLHPLAVIFVLMAFAHWFGFVGMLIALPTGAVLLVVLRDLLAAWKRSSLYRGRPGGGT</sequence>
<evidence type="ECO:0000256" key="5">
    <source>
        <dbReference type="ARBA" id="ARBA00023136"/>
    </source>
</evidence>
<feature type="transmembrane region" description="Helical" evidence="6">
    <location>
        <begin position="327"/>
        <end position="346"/>
    </location>
</feature>
<keyword evidence="8" id="KW-1185">Reference proteome</keyword>
<comment type="similarity">
    <text evidence="2">Belongs to the autoinducer-2 exporter (AI-2E) (TC 2.A.86) family.</text>
</comment>
<accession>A0ABX1QKV5</accession>
<dbReference type="InterPro" id="IPR002549">
    <property type="entry name" value="AI-2E-like"/>
</dbReference>
<evidence type="ECO:0000256" key="3">
    <source>
        <dbReference type="ARBA" id="ARBA00022692"/>
    </source>
</evidence>
<feature type="transmembrane region" description="Helical" evidence="6">
    <location>
        <begin position="216"/>
        <end position="237"/>
    </location>
</feature>
<evidence type="ECO:0000256" key="1">
    <source>
        <dbReference type="ARBA" id="ARBA00004141"/>
    </source>
</evidence>
<feature type="transmembrane region" description="Helical" evidence="6">
    <location>
        <begin position="153"/>
        <end position="174"/>
    </location>
</feature>
<reference evidence="7 8" key="1">
    <citation type="journal article" date="2020" name="Curr. Microbiol.">
        <title>Tepidiphilus baoligensis sp. nov., a Novel Bacterium of the Family Hydrogenophilaceae Isolated from an Oil Reservoir.</title>
        <authorList>
            <person name="Zhang X."/>
            <person name="Wang G."/>
            <person name="Ma X."/>
            <person name="Yu J."/>
            <person name="You J."/>
            <person name="Xue Y."/>
            <person name="Ma Y."/>
        </authorList>
    </citation>
    <scope>NUCLEOTIDE SEQUENCE [LARGE SCALE GENOMIC DNA]</scope>
    <source>
        <strain evidence="7 8">B18-69</strain>
    </source>
</reference>
<evidence type="ECO:0000313" key="7">
    <source>
        <dbReference type="EMBL" id="NMH15838.1"/>
    </source>
</evidence>
<evidence type="ECO:0000313" key="8">
    <source>
        <dbReference type="Proteomes" id="UP000669605"/>
    </source>
</evidence>
<feature type="transmembrane region" description="Helical" evidence="6">
    <location>
        <begin position="273"/>
        <end position="292"/>
    </location>
</feature>
<feature type="transmembrane region" description="Helical" evidence="6">
    <location>
        <begin position="64"/>
        <end position="86"/>
    </location>
</feature>
<organism evidence="7 8">
    <name type="scientific">Tepidiphilus baoligensis</name>
    <dbReference type="NCBI Taxonomy" id="2698687"/>
    <lineage>
        <taxon>Bacteria</taxon>
        <taxon>Pseudomonadati</taxon>
        <taxon>Pseudomonadota</taxon>
        <taxon>Hydrogenophilia</taxon>
        <taxon>Hydrogenophilales</taxon>
        <taxon>Hydrogenophilaceae</taxon>
        <taxon>Tepidiphilus</taxon>
    </lineage>
</organism>
<keyword evidence="4 6" id="KW-1133">Transmembrane helix</keyword>
<keyword evidence="5 6" id="KW-0472">Membrane</keyword>